<dbReference type="Pfam" id="PF25011">
    <property type="entry name" value="VSR_TRX"/>
    <property type="match status" value="1"/>
</dbReference>
<keyword evidence="13" id="KW-1015">Disulfide bond</keyword>
<keyword evidence="8" id="KW-0106">Calcium</keyword>
<dbReference type="AlphaFoldDB" id="A0A6A3A4G1"/>
<evidence type="ECO:0000256" key="16">
    <source>
        <dbReference type="SAM" id="Phobius"/>
    </source>
</evidence>
<reference evidence="19" key="1">
    <citation type="submission" date="2019-09" db="EMBL/GenBank/DDBJ databases">
        <title>Draft genome information of white flower Hibiscus syriacus.</title>
        <authorList>
            <person name="Kim Y.-M."/>
        </authorList>
    </citation>
    <scope>NUCLEOTIDE SEQUENCE [LARGE SCALE GENOMIC DNA]</scope>
    <source>
        <strain evidence="19">YM2019G1</strain>
    </source>
</reference>
<dbReference type="Proteomes" id="UP000436088">
    <property type="component" value="Unassembled WGS sequence"/>
</dbReference>
<evidence type="ECO:0000259" key="17">
    <source>
        <dbReference type="Pfam" id="PF02225"/>
    </source>
</evidence>
<dbReference type="EMBL" id="VEPZ02001047">
    <property type="protein sequence ID" value="KAE8698029.1"/>
    <property type="molecule type" value="Genomic_DNA"/>
</dbReference>
<dbReference type="GO" id="GO:0015031">
    <property type="term" value="P:protein transport"/>
    <property type="evidence" value="ECO:0007669"/>
    <property type="project" value="UniProtKB-KW"/>
</dbReference>
<keyword evidence="7" id="KW-0677">Repeat</keyword>
<keyword evidence="3" id="KW-0813">Transport</keyword>
<dbReference type="Gene3D" id="2.10.25.10">
    <property type="entry name" value="Laminin"/>
    <property type="match status" value="1"/>
</dbReference>
<keyword evidence="5 16" id="KW-0812">Transmembrane</keyword>
<keyword evidence="11" id="KW-0333">Golgi apparatus</keyword>
<dbReference type="InterPro" id="IPR003137">
    <property type="entry name" value="PA_domain"/>
</dbReference>
<evidence type="ECO:0000256" key="9">
    <source>
        <dbReference type="ARBA" id="ARBA00022927"/>
    </source>
</evidence>
<dbReference type="SUPFAM" id="SSF52025">
    <property type="entry name" value="PA domain"/>
    <property type="match status" value="1"/>
</dbReference>
<evidence type="ECO:0000256" key="11">
    <source>
        <dbReference type="ARBA" id="ARBA00023034"/>
    </source>
</evidence>
<evidence type="ECO:0000256" key="12">
    <source>
        <dbReference type="ARBA" id="ARBA00023136"/>
    </source>
</evidence>
<evidence type="ECO:0000313" key="19">
    <source>
        <dbReference type="EMBL" id="KAE8698029.1"/>
    </source>
</evidence>
<dbReference type="Gene3D" id="3.50.30.30">
    <property type="match status" value="1"/>
</dbReference>
<dbReference type="FunFam" id="2.10.25.10:FF:000178">
    <property type="entry name" value="vacuolar-sorting receptor 1"/>
    <property type="match status" value="1"/>
</dbReference>
<evidence type="ECO:0000256" key="14">
    <source>
        <dbReference type="ARBA" id="ARBA00023180"/>
    </source>
</evidence>
<keyword evidence="6" id="KW-0732">Signal</keyword>
<dbReference type="InterPro" id="IPR056858">
    <property type="entry name" value="VSR_TRX"/>
</dbReference>
<keyword evidence="10 16" id="KW-1133">Transmembrane helix</keyword>
<evidence type="ECO:0000256" key="2">
    <source>
        <dbReference type="ARBA" id="ARBA00007038"/>
    </source>
</evidence>
<proteinExistence type="inferred from homology"/>
<evidence type="ECO:0000256" key="15">
    <source>
        <dbReference type="ARBA" id="ARBA00046288"/>
    </source>
</evidence>
<gene>
    <name evidence="19" type="ORF">F3Y22_tig00110602pilonHSYRG00011</name>
</gene>
<comment type="subcellular location">
    <subcellularLocation>
        <location evidence="15">Endomembrane system</location>
        <topology evidence="15">Single-pass type I membrane protein</topology>
    </subcellularLocation>
    <subcellularLocation>
        <location evidence="1">Golgi apparatus membrane</location>
    </subcellularLocation>
</comment>
<keyword evidence="20" id="KW-1185">Reference proteome</keyword>
<evidence type="ECO:0000256" key="8">
    <source>
        <dbReference type="ARBA" id="ARBA00022837"/>
    </source>
</evidence>
<evidence type="ECO:0000259" key="18">
    <source>
        <dbReference type="Pfam" id="PF25011"/>
    </source>
</evidence>
<comment type="similarity">
    <text evidence="2">Belongs to the VSR (BP-80) family.</text>
</comment>
<dbReference type="PANTHER" id="PTHR22702">
    <property type="entry name" value="PROTEASE-ASSOCIATED DOMAIN-CONTAINING PROTEIN"/>
    <property type="match status" value="1"/>
</dbReference>
<evidence type="ECO:0000256" key="13">
    <source>
        <dbReference type="ARBA" id="ARBA00023157"/>
    </source>
</evidence>
<dbReference type="InterPro" id="IPR046450">
    <property type="entry name" value="PA_dom_sf"/>
</dbReference>
<feature type="domain" description="Vacuolar sorting receptor thioredoxin-like" evidence="18">
    <location>
        <begin position="132"/>
        <end position="338"/>
    </location>
</feature>
<sequence length="461" mass="51347">MNKRVGAEVNLIVRRWEGGRGGRMKLSRVMVACSGEEQLESDIAELDVRVYESSIASFGIPLHGGTNGALPTVLLVDRGDCFFALKTWHAQQAGAAAVLVADYTDMPLITMNTPEEVYADAEYPLLGLDERVKYEFWTNSDYECGPTCDSQLEFVKNFKGAAQILEKGGYTRFAPHYMTWSCPQPFVSSKQCKSQCINRGRYCAPDLGYDPGRGYGGKDVMVQNLRQACLFKVASERGTPWLWWDYVTDFAIRCPSKEKSTKECADKVIRSLGIDLTKIDNCIGDPEADVENPILEAELDTKTGRGIREDVTMLPSLLINDRHYRGKLDKGAVLKAICAVMPDIQTNRCSENNGGCWEDSIANITACRDTFRGRVCECPVVNGVKYSGDGYTLCESKSISLARKELSFQTHNHRKIIVWPIILGLAVAGVAVYANYNTQSWNMEFVIWGMMEEYTAANIKA</sequence>
<comment type="caution">
    <text evidence="19">The sequence shown here is derived from an EMBL/GenBank/DDBJ whole genome shotgun (WGS) entry which is preliminary data.</text>
</comment>
<evidence type="ECO:0000256" key="4">
    <source>
        <dbReference type="ARBA" id="ARBA00022536"/>
    </source>
</evidence>
<keyword evidence="9" id="KW-0653">Protein transport</keyword>
<keyword evidence="4" id="KW-0245">EGF-like domain</keyword>
<evidence type="ECO:0000256" key="3">
    <source>
        <dbReference type="ARBA" id="ARBA00022448"/>
    </source>
</evidence>
<dbReference type="Pfam" id="PF02225">
    <property type="entry name" value="PA"/>
    <property type="match status" value="1"/>
</dbReference>
<keyword evidence="14" id="KW-0325">Glycoprotein</keyword>
<protein>
    <submittedName>
        <fullName evidence="19">Vacuolar-sorting receptor 1</fullName>
    </submittedName>
</protein>
<organism evidence="19 20">
    <name type="scientific">Hibiscus syriacus</name>
    <name type="common">Rose of Sharon</name>
    <dbReference type="NCBI Taxonomy" id="106335"/>
    <lineage>
        <taxon>Eukaryota</taxon>
        <taxon>Viridiplantae</taxon>
        <taxon>Streptophyta</taxon>
        <taxon>Embryophyta</taxon>
        <taxon>Tracheophyta</taxon>
        <taxon>Spermatophyta</taxon>
        <taxon>Magnoliopsida</taxon>
        <taxon>eudicotyledons</taxon>
        <taxon>Gunneridae</taxon>
        <taxon>Pentapetalae</taxon>
        <taxon>rosids</taxon>
        <taxon>malvids</taxon>
        <taxon>Malvales</taxon>
        <taxon>Malvaceae</taxon>
        <taxon>Malvoideae</taxon>
        <taxon>Hibiscus</taxon>
    </lineage>
</organism>
<accession>A0A6A3A4G1</accession>
<evidence type="ECO:0000313" key="20">
    <source>
        <dbReference type="Proteomes" id="UP000436088"/>
    </source>
</evidence>
<keyword evidence="19" id="KW-0675">Receptor</keyword>
<feature type="domain" description="PA" evidence="17">
    <location>
        <begin position="73"/>
        <end position="119"/>
    </location>
</feature>
<dbReference type="PANTHER" id="PTHR22702:SF1">
    <property type="entry name" value="PROTEASE-ASSOCIATED DOMAIN-CONTAINING PROTEIN 1"/>
    <property type="match status" value="1"/>
</dbReference>
<evidence type="ECO:0000256" key="5">
    <source>
        <dbReference type="ARBA" id="ARBA00022692"/>
    </source>
</evidence>
<evidence type="ECO:0000256" key="6">
    <source>
        <dbReference type="ARBA" id="ARBA00022729"/>
    </source>
</evidence>
<evidence type="ECO:0000256" key="10">
    <source>
        <dbReference type="ARBA" id="ARBA00022989"/>
    </source>
</evidence>
<keyword evidence="12 16" id="KW-0472">Membrane</keyword>
<evidence type="ECO:0000256" key="1">
    <source>
        <dbReference type="ARBA" id="ARBA00004394"/>
    </source>
</evidence>
<feature type="transmembrane region" description="Helical" evidence="16">
    <location>
        <begin position="416"/>
        <end position="436"/>
    </location>
</feature>
<name>A0A6A3A4G1_HIBSY</name>
<dbReference type="GO" id="GO:0000139">
    <property type="term" value="C:Golgi membrane"/>
    <property type="evidence" value="ECO:0007669"/>
    <property type="project" value="UniProtKB-SubCell"/>
</dbReference>
<evidence type="ECO:0000256" key="7">
    <source>
        <dbReference type="ARBA" id="ARBA00022737"/>
    </source>
</evidence>